<proteinExistence type="predicted"/>
<feature type="coiled-coil region" evidence="1">
    <location>
        <begin position="357"/>
        <end position="579"/>
    </location>
</feature>
<evidence type="ECO:0000313" key="3">
    <source>
        <dbReference type="EMBL" id="CAG9766600.1"/>
    </source>
</evidence>
<feature type="coiled-coil region" evidence="1">
    <location>
        <begin position="1466"/>
        <end position="1535"/>
    </location>
</feature>
<dbReference type="OrthoDB" id="2441647at2759"/>
<feature type="coiled-coil region" evidence="1">
    <location>
        <begin position="2780"/>
        <end position="2814"/>
    </location>
</feature>
<feature type="coiled-coil region" evidence="1">
    <location>
        <begin position="1985"/>
        <end position="2233"/>
    </location>
</feature>
<name>A0A9N9QNI8_9CUCU</name>
<feature type="coiled-coil region" evidence="1">
    <location>
        <begin position="154"/>
        <end position="188"/>
    </location>
</feature>
<gene>
    <name evidence="3" type="ORF">CEUTPL_LOCUS7179</name>
</gene>
<keyword evidence="4" id="KW-1185">Reference proteome</keyword>
<feature type="coiled-coil region" evidence="1">
    <location>
        <begin position="1100"/>
        <end position="1348"/>
    </location>
</feature>
<keyword evidence="1" id="KW-0175">Coiled coil</keyword>
<feature type="region of interest" description="Disordered" evidence="2">
    <location>
        <begin position="44"/>
        <end position="88"/>
    </location>
</feature>
<feature type="coiled-coil region" evidence="1">
    <location>
        <begin position="801"/>
        <end position="989"/>
    </location>
</feature>
<dbReference type="EMBL" id="OU892279">
    <property type="protein sequence ID" value="CAG9766600.1"/>
    <property type="molecule type" value="Genomic_DNA"/>
</dbReference>
<feature type="coiled-coil region" evidence="1">
    <location>
        <begin position="214"/>
        <end position="304"/>
    </location>
</feature>
<feature type="region of interest" description="Disordered" evidence="2">
    <location>
        <begin position="1"/>
        <end position="29"/>
    </location>
</feature>
<evidence type="ECO:0000313" key="4">
    <source>
        <dbReference type="Proteomes" id="UP001152799"/>
    </source>
</evidence>
<protein>
    <recommendedName>
        <fullName evidence="5">Protein lava lamp</fullName>
    </recommendedName>
</protein>
<feature type="coiled-coil region" evidence="1">
    <location>
        <begin position="1834"/>
        <end position="1923"/>
    </location>
</feature>
<feature type="coiled-coil region" evidence="1">
    <location>
        <begin position="2275"/>
        <end position="2355"/>
    </location>
</feature>
<feature type="compositionally biased region" description="Basic and acidic residues" evidence="2">
    <location>
        <begin position="44"/>
        <end position="56"/>
    </location>
</feature>
<accession>A0A9N9QNI8</accession>
<dbReference type="PANTHER" id="PTHR23159">
    <property type="entry name" value="CENTROSOMAL PROTEIN 2"/>
    <property type="match status" value="1"/>
</dbReference>
<feature type="region of interest" description="Disordered" evidence="2">
    <location>
        <begin position="1959"/>
        <end position="1983"/>
    </location>
</feature>
<sequence length="2930" mass="338992">MWEDQQNPDPGGTGKGPSPQQLTQLKDQNEQQLVLIAQLKEMLRKEQSTVSHDKVQEYVNSLPRAKKSKQNKNESSASTSTSTTKRVDLVRQQLEENKARLAERGKSHKGIEEMVTQFQAQIKDSELQTPTSASSVDIKSYSESTSQKELYNILLTKEKRITELMNENQQLEASVMDLQENLKEKDSVIDARTKAITLMMDSLSKKGKNTLDTLDETKEQMRKMQEHFIKLEAEMKARQLGLLNDLKMKNFEISELQETCNRLESELQQKPCPPTYNKTEEFENSAYTLKISQLESQLQQAIESEKINLIKIADLESQLEETKSVLASPSKIQQELEDALTELKLLKNTGMGGSANKNPAENEITKLKKQLEESNKSMIKVRAIQKGKIKELNKKLDQFRKMNDANALIAQLQNDNAKLNEKIAELEDEKGNLQLKMVDSTTSSKDDFPEIEEELKRLKEKLAEAEQELTEKNKLIEAVNEEMLKLKNDLQQKNEETIKISTQVSTEMSSIYYEEQIETLEIDKKKLLDQLNTSNLEKEIILQELDNLKKEKQDLNTKLDFYIQENMDLIDKLEKLSAEKLSSAESIEMVEGLTQQEKLELAAYQKHINPEGSLGKCADDEGADPPAELNESVLQLSEDTAELLQKIEMFTQERKEVMVKMEGLKEENNMLNLKIKEIENNRDILEETYEQLQNEKEQLQLNTTEKITKEEESVRVLDAALKELQIKYQCLIQENDELKRSLKEFDAINQEKYDLERRLKDLVENNATLDTKLNSNLDEINEYQLTIEDNKTDLLSSADTIHKLEKQLEERENDIQELHISISELNSVISELQGKQNNFEAMESELTDLKGALTQASDYESEIAQNSDIIKQLNDELITVNRKIFELENQLELKEEIIKNLQKNIAEKDQSFKIVSEDIKGKYLQLQQQLEGNEESLRKQIADLSNKNKEQLEKMKKLAANLKKKTQAYQELEEQLRIIKEENINKKGQSKLHESLQQEMSASLHEEFDGDFSKQTNADDKVRELELLLETNEATLSHYKERIEKFEEDLRQLEKAKFDLEVVNVDLIEKLTSSENSIKEKAIIEEELELKLVELSILTKDFQETQLEQQNLIKKNQENEDLIKKLKIKLKKAHDKVTELKTLQSSLQDLELLNQQLKSQIASLEDNQRHIQQENESLQKQNLSDYEKIEADYQIQLEDLFKIKNELTNDNEKLLERIKEFEEREQEFTMDFEDYKVKMEQSNSEELKLLREEFDSERRALKSEIEELESERQKLRVQIEEFNNEMSELNVNLEALQQQNSELCAANKHLEEVSSEFKKSSEDLLQENDQLKQEIQALEFAKTSLEASCDSSTKPAEFDGVLPESAANSGQKSLNLILQSNDEFEDVRNQLRVTQQEVNALKQANEKLQEEIDGLQFAKDSLEASYDSSTKPAEAQTSANFQWTEANSDSSQKNLSLALQVMSNDEFEGQQEVKLLKTEVEKLKEELMQTSQVAILQENELRKQLRLLEEKTIEIEKLKEEIHVLQFAKSSLEASCESSQKPSDSVPGNQALEEFVTKEQVVKSEATEPSPVPLFNVFAEPTPTTSIFDTFGSTSDWFSQEHQMTTLENQIIPETEVGILAKMEDQIIPAQTSFDQLKTESIVEDGREALLNKIKALEFLLYSVDKEKEIALEQCTEMVNALTQLITQNSDNLEPQILSQDAVDNLASNSQRPSASISQNYGPQAVPVTEETIQPKKAYLCFTDEVESQIMSQNDIEEASNKTLLKNLEFEQSPAVAVEPVAHSKQAYLCFTKEDKPKSLEAFEENDDGWGWGPEEARLEEEHIKTQENTPQAIEELKQIIKTLELERHGHLEEIKQLQIKSGKLIKKYKELKAQGKKSDEFDLNETIQEELKSQVQQLEKRIKELTNEHEKDKSEKQNLLKRVDVLTAANDRMTEMKEIQDSEVLRWQRKHQEAVQKLQESDWGFASEQPQPKTSNDVSDPNKIKELEDNLRELALDNEELQALLEEQTAKRIEAEKNKYSEEMKTVNESLNKELNEAKVKLDELKDSENEISILQLQISNHQEQLQERDFIINDLQSNLEQLMNRKSELDQQLTSADLKIKQLIEEAEQVKKEKSFIEISLSEAQNKLQIIEGVFNKANSDNEELNLNYARVLQELQGKIIEVEQNQMLINELQVKIQEIETMNVEKSSLIDQLQVKLQEQANRSDLEKEIEILKSEKLEKDLEIQNKEQEFQKIINDLNENWQLQVDQRGNDVAESWRMHLEMVEKDYSVNQEKLKSDLLEFEEKCNLLVNENNELRKNVDQEIRNEVDKMSALQQQISTLRQTIVEKDKQIEEIQNTLSNYLSEMESLRFENSEKDNKLSSINIIIETTQRQFDEKREVVEAIVSVLEKQAPSPISYEKADILEEFNRQLTFNNSGISKLNETIQELSRTNGEKEREITGLNQIIEDLEKDLSIVHEKEAEIVRLTNELELIHQENNHLQQEFNKLKQEHNNCSKTIEDANKKLQDYNNSQTSLQYVLDEKHKEINDLNQQLLELSTRNDSNKEVESLNSTLAAMKEDYLALQSSFSECQNQLYETTQQLSQNTQQLQNKTDHIGQYEQNMAYYDQEINRLKNLLELREKEYHDSLELLKNNQLADLQTHYNELLSNKDIDNNTLKAQVQELITANQNYSEKLNEEVCLKQQFEMQLSQQTQLVNEDTRQLEELKSIIEEQASKIDQLEKELFDKSNQYDSLIAEMDMGRAPVTRQPAAKPKPDESLSEPELDLALYMLHQRDVRCEELTVELTQLLEERDTLQLRLSNAIREKEELRRAGLVGDDESSRNLETNQSELLDAKNPLDNEENLASKLFELKNVGYKKDKTFVDEQEARRFQQLAIMQQHINDASKLPPEAAAKLVDASYTLSRDVQSPSKVLLNWLWGKNPPKANDS</sequence>
<dbReference type="Proteomes" id="UP001152799">
    <property type="component" value="Chromosome 3"/>
</dbReference>
<dbReference type="Gene3D" id="1.10.287.1490">
    <property type="match status" value="2"/>
</dbReference>
<feature type="coiled-coil region" evidence="1">
    <location>
        <begin position="2421"/>
        <end position="2562"/>
    </location>
</feature>
<dbReference type="PANTHER" id="PTHR23159:SF31">
    <property type="entry name" value="CENTROSOME-ASSOCIATED PROTEIN CEP250 ISOFORM X1"/>
    <property type="match status" value="1"/>
</dbReference>
<evidence type="ECO:0000256" key="2">
    <source>
        <dbReference type="SAM" id="MobiDB-lite"/>
    </source>
</evidence>
<feature type="compositionally biased region" description="Polar residues" evidence="2">
    <location>
        <begin position="1969"/>
        <end position="1980"/>
    </location>
</feature>
<feature type="compositionally biased region" description="Low complexity" evidence="2">
    <location>
        <begin position="75"/>
        <end position="84"/>
    </location>
</feature>
<evidence type="ECO:0000256" key="1">
    <source>
        <dbReference type="SAM" id="Coils"/>
    </source>
</evidence>
<organism evidence="3 4">
    <name type="scientific">Ceutorhynchus assimilis</name>
    <name type="common">cabbage seed weevil</name>
    <dbReference type="NCBI Taxonomy" id="467358"/>
    <lineage>
        <taxon>Eukaryota</taxon>
        <taxon>Metazoa</taxon>
        <taxon>Ecdysozoa</taxon>
        <taxon>Arthropoda</taxon>
        <taxon>Hexapoda</taxon>
        <taxon>Insecta</taxon>
        <taxon>Pterygota</taxon>
        <taxon>Neoptera</taxon>
        <taxon>Endopterygota</taxon>
        <taxon>Coleoptera</taxon>
        <taxon>Polyphaga</taxon>
        <taxon>Cucujiformia</taxon>
        <taxon>Curculionidae</taxon>
        <taxon>Ceutorhynchinae</taxon>
        <taxon>Ceutorhynchus</taxon>
    </lineage>
</organism>
<feature type="coiled-coil region" evidence="1">
    <location>
        <begin position="2656"/>
        <end position="2739"/>
    </location>
</feature>
<reference evidence="3" key="1">
    <citation type="submission" date="2022-01" db="EMBL/GenBank/DDBJ databases">
        <authorList>
            <person name="King R."/>
        </authorList>
    </citation>
    <scope>NUCLEOTIDE SEQUENCE</scope>
</reference>
<feature type="coiled-coil region" evidence="1">
    <location>
        <begin position="1022"/>
        <end position="1063"/>
    </location>
</feature>
<evidence type="ECO:0008006" key="5">
    <source>
        <dbReference type="Google" id="ProtNLM"/>
    </source>
</evidence>
<feature type="coiled-coil region" evidence="1">
    <location>
        <begin position="647"/>
        <end position="765"/>
    </location>
</feature>
<feature type="compositionally biased region" description="Polar residues" evidence="2">
    <location>
        <begin position="18"/>
        <end position="29"/>
    </location>
</feature>
<feature type="coiled-coil region" evidence="1">
    <location>
        <begin position="1377"/>
        <end position="1425"/>
    </location>
</feature>